<keyword evidence="4 5" id="KW-0472">Membrane</keyword>
<protein>
    <recommendedName>
        <fullName evidence="7">DEX1 C-terminal domain-containing protein</fullName>
    </recommendedName>
</protein>
<dbReference type="AlphaFoldDB" id="A0ABD3WQ67"/>
<dbReference type="InterPro" id="IPR015943">
    <property type="entry name" value="WD40/YVTN_repeat-like_dom_sf"/>
</dbReference>
<sequence>MDMFTKFNFVIFSVFLASDISCINVNIASELKSDQVERTRCGYHFIQLWSAEVAHSPFVAAPLLTDVDADGSLDIVAAPVSETLTVLQADTGKPLVGTRWPAQKLDSSINSSPLQFDIDGDGLLDILFITTSGEILPFTPSGSYIAAKHFELKPAYVLQDWYKDAISASVTDVQKYVVAANPNIDKEKQYVPVDPHVMASPVIVDLNQDLRREEMVIPVSYFYNKDDYRLPENFEQISNLSTSDLDKYLVAGLTIVNLTSLEIIKTIFLDLTTRSSSFPAYVLFSPTVIDIDGDGSEMEIIIGTSAGSLHVIDTDGKQKPGFPVLKNTIHGQVTVADINKDSVLELITVDTSGNVQCYNSDGTLYWEAEISGSSSPGSRLLDVNGDTYMDVVITTNNGDIYALNGINGSVLPNWPVKTGHPIHSNILATKISSKTKTLDLVFLSDDGTLHVMSADQSCKTQYSIGEKSLVQILSHELMSQSEGMEILIATSDGTLICMGSGQEPENKFFDEEDNKILLSLTLPSETKSPNDFVFSKTKPSIYVNQISRSQQEVIGSTFIIEFEILDPHPQGNSRIVSKYTVSVYFGRHLLHSAQYDQPGEYALTVPAWLSPRHGHVVMVMTNQYGQIFEDMYPLRFNQKILEELQWLLLAPFVAMVIILLVNHGFPAKDLLPFTYQSKNR</sequence>
<gene>
    <name evidence="8" type="ORF">ACJMK2_037602</name>
</gene>
<evidence type="ECO:0000256" key="3">
    <source>
        <dbReference type="ARBA" id="ARBA00022989"/>
    </source>
</evidence>
<accession>A0ABD3WQ67</accession>
<dbReference type="PANTHER" id="PTHR21419">
    <property type="match status" value="1"/>
</dbReference>
<evidence type="ECO:0000256" key="4">
    <source>
        <dbReference type="ARBA" id="ARBA00023136"/>
    </source>
</evidence>
<dbReference type="Gene3D" id="2.130.10.10">
    <property type="entry name" value="YVTN repeat-like/Quinoprotein amine dehydrogenase"/>
    <property type="match status" value="1"/>
</dbReference>
<evidence type="ECO:0000256" key="5">
    <source>
        <dbReference type="SAM" id="Phobius"/>
    </source>
</evidence>
<dbReference type="SUPFAM" id="SSF69318">
    <property type="entry name" value="Integrin alpha N-terminal domain"/>
    <property type="match status" value="1"/>
</dbReference>
<feature type="domain" description="DEX1 C-terminal" evidence="7">
    <location>
        <begin position="541"/>
        <end position="637"/>
    </location>
</feature>
<evidence type="ECO:0000313" key="9">
    <source>
        <dbReference type="Proteomes" id="UP001634394"/>
    </source>
</evidence>
<reference evidence="8 9" key="1">
    <citation type="submission" date="2024-11" db="EMBL/GenBank/DDBJ databases">
        <title>Chromosome-level genome assembly of the freshwater bivalve Anodonta woodiana.</title>
        <authorList>
            <person name="Chen X."/>
        </authorList>
    </citation>
    <scope>NUCLEOTIDE SEQUENCE [LARGE SCALE GENOMIC DNA]</scope>
    <source>
        <strain evidence="8">MN2024</strain>
        <tissue evidence="8">Gills</tissue>
    </source>
</reference>
<dbReference type="Proteomes" id="UP001634394">
    <property type="component" value="Unassembled WGS sequence"/>
</dbReference>
<organism evidence="8 9">
    <name type="scientific">Sinanodonta woodiana</name>
    <name type="common">Chinese pond mussel</name>
    <name type="synonym">Anodonta woodiana</name>
    <dbReference type="NCBI Taxonomy" id="1069815"/>
    <lineage>
        <taxon>Eukaryota</taxon>
        <taxon>Metazoa</taxon>
        <taxon>Spiralia</taxon>
        <taxon>Lophotrochozoa</taxon>
        <taxon>Mollusca</taxon>
        <taxon>Bivalvia</taxon>
        <taxon>Autobranchia</taxon>
        <taxon>Heteroconchia</taxon>
        <taxon>Palaeoheterodonta</taxon>
        <taxon>Unionida</taxon>
        <taxon>Unionoidea</taxon>
        <taxon>Unionidae</taxon>
        <taxon>Unioninae</taxon>
        <taxon>Sinanodonta</taxon>
    </lineage>
</organism>
<dbReference type="InterPro" id="IPR028994">
    <property type="entry name" value="Integrin_alpha_N"/>
</dbReference>
<dbReference type="InterPro" id="IPR045232">
    <property type="entry name" value="FAM234"/>
</dbReference>
<feature type="transmembrane region" description="Helical" evidence="5">
    <location>
        <begin position="644"/>
        <end position="661"/>
    </location>
</feature>
<comment type="caution">
    <text evidence="8">The sequence shown here is derived from an EMBL/GenBank/DDBJ whole genome shotgun (WGS) entry which is preliminary data.</text>
</comment>
<keyword evidence="2 5" id="KW-0812">Transmembrane</keyword>
<evidence type="ECO:0000256" key="1">
    <source>
        <dbReference type="ARBA" id="ARBA00004167"/>
    </source>
</evidence>
<name>A0ABD3WQ67_SINWO</name>
<keyword evidence="9" id="KW-1185">Reference proteome</keyword>
<evidence type="ECO:0000259" key="7">
    <source>
        <dbReference type="Pfam" id="PF23722"/>
    </source>
</evidence>
<evidence type="ECO:0000256" key="6">
    <source>
        <dbReference type="SAM" id="SignalP"/>
    </source>
</evidence>
<evidence type="ECO:0000256" key="2">
    <source>
        <dbReference type="ARBA" id="ARBA00022692"/>
    </source>
</evidence>
<dbReference type="InterPro" id="IPR056376">
    <property type="entry name" value="DEX1_C"/>
</dbReference>
<dbReference type="PANTHER" id="PTHR21419:SF23">
    <property type="entry name" value="PROTEIN DEFECTIVE IN EXINE FORMATION 1"/>
    <property type="match status" value="1"/>
</dbReference>
<feature type="signal peptide" evidence="6">
    <location>
        <begin position="1"/>
        <end position="22"/>
    </location>
</feature>
<evidence type="ECO:0000313" key="8">
    <source>
        <dbReference type="EMBL" id="KAL3874615.1"/>
    </source>
</evidence>
<keyword evidence="3 5" id="KW-1133">Transmembrane helix</keyword>
<dbReference type="Pfam" id="PF23722">
    <property type="entry name" value="Beta-sand_DEX1"/>
    <property type="match status" value="1"/>
</dbReference>
<proteinExistence type="predicted"/>
<comment type="subcellular location">
    <subcellularLocation>
        <location evidence="1">Membrane</location>
        <topology evidence="1">Single-pass membrane protein</topology>
    </subcellularLocation>
</comment>
<feature type="chain" id="PRO_5044755379" description="DEX1 C-terminal domain-containing protein" evidence="6">
    <location>
        <begin position="23"/>
        <end position="680"/>
    </location>
</feature>
<dbReference type="GO" id="GO:0016020">
    <property type="term" value="C:membrane"/>
    <property type="evidence" value="ECO:0007669"/>
    <property type="project" value="UniProtKB-SubCell"/>
</dbReference>
<dbReference type="EMBL" id="JBJQND010000006">
    <property type="protein sequence ID" value="KAL3874615.1"/>
    <property type="molecule type" value="Genomic_DNA"/>
</dbReference>
<keyword evidence="6" id="KW-0732">Signal</keyword>